<protein>
    <recommendedName>
        <fullName evidence="5">Secreted protein</fullName>
    </recommendedName>
</protein>
<evidence type="ECO:0000313" key="3">
    <source>
        <dbReference type="EMBL" id="KAF6756519.1"/>
    </source>
</evidence>
<evidence type="ECO:0000313" key="4">
    <source>
        <dbReference type="Proteomes" id="UP000521943"/>
    </source>
</evidence>
<evidence type="ECO:0000256" key="1">
    <source>
        <dbReference type="SAM" id="SignalP"/>
    </source>
</evidence>
<dbReference type="EMBL" id="JACGCI010000276">
    <property type="protein sequence ID" value="KAF6741189.1"/>
    <property type="molecule type" value="Genomic_DNA"/>
</dbReference>
<dbReference type="EMBL" id="JACGCI010000025">
    <property type="protein sequence ID" value="KAF6756519.1"/>
    <property type="molecule type" value="Genomic_DNA"/>
</dbReference>
<reference evidence="2 4" key="1">
    <citation type="submission" date="2020-07" db="EMBL/GenBank/DDBJ databases">
        <title>Comparative genomics of pyrophilous fungi reveals a link between fire events and developmental genes.</title>
        <authorList>
            <consortium name="DOE Joint Genome Institute"/>
            <person name="Steindorff A.S."/>
            <person name="Carver A."/>
            <person name="Calhoun S."/>
            <person name="Stillman K."/>
            <person name="Liu H."/>
            <person name="Lipzen A."/>
            <person name="Pangilinan J."/>
            <person name="Labutti K."/>
            <person name="Bruns T.D."/>
            <person name="Grigoriev I.V."/>
        </authorList>
    </citation>
    <scope>NUCLEOTIDE SEQUENCE [LARGE SCALE GENOMIC DNA]</scope>
    <source>
        <strain evidence="2 4">CBS 144469</strain>
    </source>
</reference>
<evidence type="ECO:0000313" key="2">
    <source>
        <dbReference type="EMBL" id="KAF6741189.1"/>
    </source>
</evidence>
<organism evidence="2 4">
    <name type="scientific">Ephemerocybe angulata</name>
    <dbReference type="NCBI Taxonomy" id="980116"/>
    <lineage>
        <taxon>Eukaryota</taxon>
        <taxon>Fungi</taxon>
        <taxon>Dikarya</taxon>
        <taxon>Basidiomycota</taxon>
        <taxon>Agaricomycotina</taxon>
        <taxon>Agaricomycetes</taxon>
        <taxon>Agaricomycetidae</taxon>
        <taxon>Agaricales</taxon>
        <taxon>Agaricineae</taxon>
        <taxon>Psathyrellaceae</taxon>
        <taxon>Ephemerocybe</taxon>
    </lineage>
</organism>
<feature type="signal peptide" evidence="1">
    <location>
        <begin position="1"/>
        <end position="20"/>
    </location>
</feature>
<dbReference type="AlphaFoldDB" id="A0A8H6H694"/>
<dbReference type="Proteomes" id="UP000521943">
    <property type="component" value="Unassembled WGS sequence"/>
</dbReference>
<comment type="caution">
    <text evidence="2">The sequence shown here is derived from an EMBL/GenBank/DDBJ whole genome shotgun (WGS) entry which is preliminary data.</text>
</comment>
<name>A0A8H6H694_9AGAR</name>
<sequence>MDHTALFVQWCSVHMVLCLSQLDRAANPVPGPRSKLHKIAASWQSFIFASSRSFTPFPFILENCGKFSHFHRRCAWETTSYLRPSTESLSY</sequence>
<keyword evidence="4" id="KW-1185">Reference proteome</keyword>
<gene>
    <name evidence="3" type="ORF">DFP72DRAFT_271292</name>
    <name evidence="2" type="ORF">DFP72DRAFT_298227</name>
</gene>
<keyword evidence="1" id="KW-0732">Signal</keyword>
<feature type="chain" id="PRO_5036266507" description="Secreted protein" evidence="1">
    <location>
        <begin position="21"/>
        <end position="91"/>
    </location>
</feature>
<evidence type="ECO:0008006" key="5">
    <source>
        <dbReference type="Google" id="ProtNLM"/>
    </source>
</evidence>
<proteinExistence type="predicted"/>
<accession>A0A8H6H694</accession>